<keyword evidence="5" id="KW-0406">Ion transport</keyword>
<evidence type="ECO:0000256" key="6">
    <source>
        <dbReference type="SAM" id="MobiDB-lite"/>
    </source>
</evidence>
<evidence type="ECO:0000256" key="2">
    <source>
        <dbReference type="ARBA" id="ARBA00022692"/>
    </source>
</evidence>
<evidence type="ECO:0000313" key="8">
    <source>
        <dbReference type="Proteomes" id="UP000749559"/>
    </source>
</evidence>
<keyword evidence="8" id="KW-1185">Reference proteome</keyword>
<feature type="transmembrane region" description="Helical" evidence="5">
    <location>
        <begin position="234"/>
        <end position="258"/>
    </location>
</feature>
<dbReference type="EMBL" id="CAIIXF020000007">
    <property type="protein sequence ID" value="CAH1790357.1"/>
    <property type="molecule type" value="Genomic_DNA"/>
</dbReference>
<dbReference type="GO" id="GO:0004888">
    <property type="term" value="F:transmembrane signaling receptor activity"/>
    <property type="evidence" value="ECO:0007669"/>
    <property type="project" value="InterPro"/>
</dbReference>
<accession>A0A8J1YBR3</accession>
<dbReference type="Proteomes" id="UP000749559">
    <property type="component" value="Unassembled WGS sequence"/>
</dbReference>
<evidence type="ECO:0000256" key="4">
    <source>
        <dbReference type="ARBA" id="ARBA00023136"/>
    </source>
</evidence>
<feature type="transmembrane region" description="Helical" evidence="5">
    <location>
        <begin position="295"/>
        <end position="316"/>
    </location>
</feature>
<dbReference type="InterPro" id="IPR006029">
    <property type="entry name" value="Neurotrans-gated_channel_TM"/>
</dbReference>
<dbReference type="InterPro" id="IPR038050">
    <property type="entry name" value="Neuro_actylchol_rec"/>
</dbReference>
<dbReference type="Gene3D" id="2.70.170.10">
    <property type="entry name" value="Neurotransmitter-gated ion-channel ligand-binding domain"/>
    <property type="match status" value="2"/>
</dbReference>
<feature type="chain" id="PRO_5042621186" evidence="5">
    <location>
        <begin position="21"/>
        <end position="916"/>
    </location>
</feature>
<comment type="caution">
    <text evidence="5">Lacks conserved residue(s) required for the propagation of feature annotation.</text>
</comment>
<dbReference type="InterPro" id="IPR036719">
    <property type="entry name" value="Neuro-gated_channel_TM_sf"/>
</dbReference>
<keyword evidence="3 5" id="KW-1133">Transmembrane helix</keyword>
<feature type="compositionally biased region" description="Low complexity" evidence="6">
    <location>
        <begin position="802"/>
        <end position="813"/>
    </location>
</feature>
<dbReference type="InterPro" id="IPR018000">
    <property type="entry name" value="Neurotransmitter_ion_chnl_CS"/>
</dbReference>
<dbReference type="InterPro" id="IPR036734">
    <property type="entry name" value="Neur_chan_lig-bd_sf"/>
</dbReference>
<feature type="transmembrane region" description="Helical" evidence="5">
    <location>
        <begin position="265"/>
        <end position="283"/>
    </location>
</feature>
<keyword evidence="5" id="KW-0407">Ion channel</keyword>
<dbReference type="GO" id="GO:0005230">
    <property type="term" value="F:extracellular ligand-gated monoatomic ion channel activity"/>
    <property type="evidence" value="ECO:0007669"/>
    <property type="project" value="InterPro"/>
</dbReference>
<comment type="caution">
    <text evidence="7">The sequence shown here is derived from an EMBL/GenBank/DDBJ whole genome shotgun (WGS) entry which is preliminary data.</text>
</comment>
<feature type="region of interest" description="Disordered" evidence="6">
    <location>
        <begin position="781"/>
        <end position="818"/>
    </location>
</feature>
<dbReference type="GO" id="GO:0016020">
    <property type="term" value="C:membrane"/>
    <property type="evidence" value="ECO:0007669"/>
    <property type="project" value="UniProtKB-SubCell"/>
</dbReference>
<proteinExistence type="inferred from homology"/>
<gene>
    <name evidence="7" type="ORF">OFUS_LOCUS15571</name>
</gene>
<feature type="compositionally biased region" description="Polar residues" evidence="6">
    <location>
        <begin position="781"/>
        <end position="801"/>
    </location>
</feature>
<dbReference type="Pfam" id="PF02932">
    <property type="entry name" value="Neur_chan_memb"/>
    <property type="match status" value="2"/>
</dbReference>
<dbReference type="PROSITE" id="PS00236">
    <property type="entry name" value="NEUROTR_ION_CHANNEL"/>
    <property type="match status" value="2"/>
</dbReference>
<comment type="similarity">
    <text evidence="5">Belongs to the ligand-gated ion channel (TC 1.A.9) family.</text>
</comment>
<dbReference type="PANTHER" id="PTHR18945">
    <property type="entry name" value="NEUROTRANSMITTER GATED ION CHANNEL"/>
    <property type="match status" value="1"/>
</dbReference>
<keyword evidence="2 5" id="KW-0812">Transmembrane</keyword>
<evidence type="ECO:0000256" key="3">
    <source>
        <dbReference type="ARBA" id="ARBA00022989"/>
    </source>
</evidence>
<keyword evidence="5" id="KW-0813">Transport</keyword>
<dbReference type="FunFam" id="1.20.58.390:FF:000043">
    <property type="entry name" value="AcetylCholine Receptor"/>
    <property type="match status" value="1"/>
</dbReference>
<sequence>MRCKMWTLIVFSLVISDVDSLKEEVPLFEHLLKQYKPTSRPVLAQNNTINVTMDLALNQLRDLNEPDQYLLVVVWFRYWWIDEHLTWDPNEWSNITELRFHRDEIWKPDIMIYNHADEERHSAEVLGEYFINVYSNGSVYWPVPAMIKTTCKVDVTYYPFDTQRCPIKFGSWSYHGFHLDLHPKNDTGDLTNFISHGEWKILEFPAVRTSLLYGCCDEPYIDVTYTVVMQRKPMFYIFNLMLPCVLLMGVAMLVFYLPSESGEKVSLAVTLLLSMTVFLLVIAENMPPTSDVIPLIGQFFGATIVILGLSTVLTVIQLNIHFNGEHGLKVPTAVRKIVLVYMAKPVGMRRLVAFHLERLKAYDEVDEDIRQSICDLQGPDIMQLYNTRTKVQKIESLSGMVLGSLGVNSLKEEMPLFHHLLKEYKATSRPVLAQTTAINVTMDLALNQLRDLNEPDQYLMAGVWFRYWWIDEHLTWDPEEWSNITELRFLKDEIWNPDILIFNHADEERLASEVLGNYTIYVYSDGRAFWPVPAMIKTTCKVDVTYYPFDTQRCPIKFGSGSYHEFHLDIYPKSCTGDIKSFVNHGEWKILEMPAIRKSLNKEPYVEVTYTVVMRRKPMFYILNLMLPCIVLVGMALLVFYLPPESQEKVSLSGTLLLSMTVFLLVIAENMPPTSDVIPLIGLFFGASIVIVGLSTILTVMQLNIHFYGVHGLKVPSAVRKIVLVYMAKPVGMRRLVAFHLERLKAYDAVDEDIRQSICDLQGPDIMQLYSTRTKVQRIESLSGNSSPLPMSTLGTTSRTLSPSFGSVSPRSSGDNRYGARSPFEPSMQNNVVTGQTNSILLDILRNMEEMNNFLSNEKEEKETRGLHKHEWQLVAMVTDRYMLIGMVVLTLVTILVIFLGPRDYSKGIYWEEITS</sequence>
<dbReference type="NCBIfam" id="TIGR00860">
    <property type="entry name" value="LIC"/>
    <property type="match status" value="1"/>
</dbReference>
<dbReference type="FunFam" id="2.70.170.10:FF:000030">
    <property type="entry name" value="AcetylCholine Receptor"/>
    <property type="match status" value="2"/>
</dbReference>
<feature type="signal peptide" evidence="5">
    <location>
        <begin position="1"/>
        <end position="20"/>
    </location>
</feature>
<feature type="transmembrane region" description="Helical" evidence="5">
    <location>
        <begin position="620"/>
        <end position="644"/>
    </location>
</feature>
<dbReference type="OrthoDB" id="6097775at2759"/>
<dbReference type="AlphaFoldDB" id="A0A8J1YBR3"/>
<dbReference type="InterPro" id="IPR006202">
    <property type="entry name" value="Neur_chan_lig-bd"/>
</dbReference>
<dbReference type="Pfam" id="PF02931">
    <property type="entry name" value="Neur_chan_LBD"/>
    <property type="match status" value="2"/>
</dbReference>
<dbReference type="PRINTS" id="PR00252">
    <property type="entry name" value="NRIONCHANNEL"/>
</dbReference>
<keyword evidence="4 5" id="KW-0472">Membrane</keyword>
<name>A0A8J1YBR3_OWEFU</name>
<evidence type="ECO:0000313" key="7">
    <source>
        <dbReference type="EMBL" id="CAH1790357.1"/>
    </source>
</evidence>
<evidence type="ECO:0000256" key="1">
    <source>
        <dbReference type="ARBA" id="ARBA00004141"/>
    </source>
</evidence>
<feature type="transmembrane region" description="Helical" evidence="5">
    <location>
        <begin position="650"/>
        <end position="668"/>
    </location>
</feature>
<dbReference type="Gene3D" id="1.20.58.390">
    <property type="entry name" value="Neurotransmitter-gated ion-channel transmembrane domain"/>
    <property type="match status" value="3"/>
</dbReference>
<reference evidence="7" key="1">
    <citation type="submission" date="2022-03" db="EMBL/GenBank/DDBJ databases">
        <authorList>
            <person name="Martin C."/>
        </authorList>
    </citation>
    <scope>NUCLEOTIDE SEQUENCE</scope>
</reference>
<dbReference type="SUPFAM" id="SSF90112">
    <property type="entry name" value="Neurotransmitter-gated ion-channel transmembrane pore"/>
    <property type="match status" value="2"/>
</dbReference>
<keyword evidence="5" id="KW-0732">Signal</keyword>
<dbReference type="SUPFAM" id="SSF63712">
    <property type="entry name" value="Nicotinic receptor ligand binding domain-like"/>
    <property type="match status" value="2"/>
</dbReference>
<dbReference type="InterPro" id="IPR006201">
    <property type="entry name" value="Neur_channel"/>
</dbReference>
<organism evidence="7 8">
    <name type="scientific">Owenia fusiformis</name>
    <name type="common">Polychaete worm</name>
    <dbReference type="NCBI Taxonomy" id="6347"/>
    <lineage>
        <taxon>Eukaryota</taxon>
        <taxon>Metazoa</taxon>
        <taxon>Spiralia</taxon>
        <taxon>Lophotrochozoa</taxon>
        <taxon>Annelida</taxon>
        <taxon>Polychaeta</taxon>
        <taxon>Sedentaria</taxon>
        <taxon>Canalipalpata</taxon>
        <taxon>Sabellida</taxon>
        <taxon>Oweniida</taxon>
        <taxon>Oweniidae</taxon>
        <taxon>Owenia</taxon>
    </lineage>
</organism>
<protein>
    <submittedName>
        <fullName evidence="7">Uncharacterized protein</fullName>
    </submittedName>
</protein>
<dbReference type="CDD" id="cd19051">
    <property type="entry name" value="LGIC_TM_cation"/>
    <property type="match status" value="2"/>
</dbReference>
<comment type="subcellular location">
    <subcellularLocation>
        <location evidence="1">Membrane</location>
        <topology evidence="1">Multi-pass membrane protein</topology>
    </subcellularLocation>
</comment>
<evidence type="ECO:0000256" key="5">
    <source>
        <dbReference type="RuleBase" id="RU000687"/>
    </source>
</evidence>
<feature type="transmembrane region" description="Helical" evidence="5">
    <location>
        <begin position="680"/>
        <end position="701"/>
    </location>
</feature>
<dbReference type="FunFam" id="1.20.58.390:FF:000073">
    <property type="entry name" value="Neuronal acetylcholine receptor subunit alpha-9-II"/>
    <property type="match status" value="1"/>
</dbReference>
<dbReference type="CDD" id="cd18997">
    <property type="entry name" value="LGIC_ECD_nAChR"/>
    <property type="match status" value="2"/>
</dbReference>
<feature type="transmembrane region" description="Helical" evidence="5">
    <location>
        <begin position="882"/>
        <end position="901"/>
    </location>
</feature>